<organism evidence="7 8">
    <name type="scientific">Candidatus Curtissbacteria bacterium RIFCSPHIGHO2_02_FULL_40_17</name>
    <dbReference type="NCBI Taxonomy" id="1797715"/>
    <lineage>
        <taxon>Bacteria</taxon>
        <taxon>Candidatus Curtissiibacteriota</taxon>
    </lineage>
</organism>
<evidence type="ECO:0000313" key="7">
    <source>
        <dbReference type="EMBL" id="OGD92162.1"/>
    </source>
</evidence>
<dbReference type="AlphaFoldDB" id="A0A1F5GJW4"/>
<dbReference type="Pfam" id="PF00226">
    <property type="entry name" value="DnaJ"/>
    <property type="match status" value="1"/>
</dbReference>
<dbReference type="InterPro" id="IPR001623">
    <property type="entry name" value="DnaJ_domain"/>
</dbReference>
<dbReference type="GO" id="GO:0008270">
    <property type="term" value="F:zinc ion binding"/>
    <property type="evidence" value="ECO:0007669"/>
    <property type="project" value="UniProtKB-KW"/>
</dbReference>
<keyword evidence="3" id="KW-0863">Zinc-finger</keyword>
<dbReference type="CDD" id="cd06257">
    <property type="entry name" value="DnaJ"/>
    <property type="match status" value="1"/>
</dbReference>
<dbReference type="SUPFAM" id="SSF49493">
    <property type="entry name" value="HSP40/DnaJ peptide-binding domain"/>
    <property type="match status" value="2"/>
</dbReference>
<dbReference type="InterPro" id="IPR008971">
    <property type="entry name" value="HSP40/DnaJ_pept-bd"/>
</dbReference>
<dbReference type="GO" id="GO:0051082">
    <property type="term" value="F:unfolded protein binding"/>
    <property type="evidence" value="ECO:0007669"/>
    <property type="project" value="InterPro"/>
</dbReference>
<accession>A0A1F5GJW4</accession>
<protein>
    <recommendedName>
        <fullName evidence="6">J domain-containing protein</fullName>
    </recommendedName>
</protein>
<keyword evidence="5" id="KW-0143">Chaperone</keyword>
<keyword evidence="1" id="KW-0479">Metal-binding</keyword>
<dbReference type="Gene3D" id="1.10.287.110">
    <property type="entry name" value="DnaJ domain"/>
    <property type="match status" value="1"/>
</dbReference>
<dbReference type="FunFam" id="2.60.260.20:FF:000005">
    <property type="entry name" value="Chaperone protein dnaJ 1, mitochondrial"/>
    <property type="match status" value="1"/>
</dbReference>
<dbReference type="PANTHER" id="PTHR43096:SF52">
    <property type="entry name" value="DNAJ HOMOLOG 1, MITOCHONDRIAL-RELATED"/>
    <property type="match status" value="1"/>
</dbReference>
<evidence type="ECO:0000256" key="1">
    <source>
        <dbReference type="ARBA" id="ARBA00022723"/>
    </source>
</evidence>
<evidence type="ECO:0000259" key="6">
    <source>
        <dbReference type="PROSITE" id="PS50076"/>
    </source>
</evidence>
<evidence type="ECO:0000256" key="2">
    <source>
        <dbReference type="ARBA" id="ARBA00022737"/>
    </source>
</evidence>
<evidence type="ECO:0000256" key="3">
    <source>
        <dbReference type="ARBA" id="ARBA00022771"/>
    </source>
</evidence>
<dbReference type="EMBL" id="MFBE01000002">
    <property type="protein sequence ID" value="OGD92162.1"/>
    <property type="molecule type" value="Genomic_DNA"/>
</dbReference>
<dbReference type="GO" id="GO:0005737">
    <property type="term" value="C:cytoplasm"/>
    <property type="evidence" value="ECO:0007669"/>
    <property type="project" value="TreeGrafter"/>
</dbReference>
<keyword evidence="2" id="KW-0677">Repeat</keyword>
<dbReference type="Pfam" id="PF01556">
    <property type="entry name" value="DnaJ_C"/>
    <property type="match status" value="1"/>
</dbReference>
<dbReference type="PROSITE" id="PS50076">
    <property type="entry name" value="DNAJ_2"/>
    <property type="match status" value="1"/>
</dbReference>
<dbReference type="GO" id="GO:0042026">
    <property type="term" value="P:protein refolding"/>
    <property type="evidence" value="ECO:0007669"/>
    <property type="project" value="TreeGrafter"/>
</dbReference>
<dbReference type="InterPro" id="IPR002939">
    <property type="entry name" value="DnaJ_C"/>
</dbReference>
<dbReference type="InterPro" id="IPR036869">
    <property type="entry name" value="J_dom_sf"/>
</dbReference>
<evidence type="ECO:0000256" key="5">
    <source>
        <dbReference type="ARBA" id="ARBA00023186"/>
    </source>
</evidence>
<keyword evidence="4" id="KW-0862">Zinc</keyword>
<dbReference type="STRING" id="1797715.A3D81_02910"/>
<dbReference type="CDD" id="cd10747">
    <property type="entry name" value="DnaJ_C"/>
    <property type="match status" value="1"/>
</dbReference>
<comment type="caution">
    <text evidence="7">The sequence shown here is derived from an EMBL/GenBank/DDBJ whole genome shotgun (WGS) entry which is preliminary data.</text>
</comment>
<gene>
    <name evidence="7" type="ORF">A3D81_02910</name>
</gene>
<dbReference type="PRINTS" id="PR00625">
    <property type="entry name" value="JDOMAIN"/>
</dbReference>
<proteinExistence type="predicted"/>
<evidence type="ECO:0000313" key="8">
    <source>
        <dbReference type="Proteomes" id="UP000178492"/>
    </source>
</evidence>
<dbReference type="SUPFAM" id="SSF46565">
    <property type="entry name" value="Chaperone J-domain"/>
    <property type="match status" value="1"/>
</dbReference>
<feature type="domain" description="J" evidence="6">
    <location>
        <begin position="5"/>
        <end position="69"/>
    </location>
</feature>
<dbReference type="SMART" id="SM00271">
    <property type="entry name" value="DnaJ"/>
    <property type="match status" value="1"/>
</dbReference>
<dbReference type="PANTHER" id="PTHR43096">
    <property type="entry name" value="DNAJ HOMOLOG 1, MITOCHONDRIAL-RELATED"/>
    <property type="match status" value="1"/>
</dbReference>
<reference evidence="7 8" key="1">
    <citation type="journal article" date="2016" name="Nat. Commun.">
        <title>Thousands of microbial genomes shed light on interconnected biogeochemical processes in an aquifer system.</title>
        <authorList>
            <person name="Anantharaman K."/>
            <person name="Brown C.T."/>
            <person name="Hug L.A."/>
            <person name="Sharon I."/>
            <person name="Castelle C.J."/>
            <person name="Probst A.J."/>
            <person name="Thomas B.C."/>
            <person name="Singh A."/>
            <person name="Wilkins M.J."/>
            <person name="Karaoz U."/>
            <person name="Brodie E.L."/>
            <person name="Williams K.H."/>
            <person name="Hubbard S.S."/>
            <person name="Banfield J.F."/>
        </authorList>
    </citation>
    <scope>NUCLEOTIDE SEQUENCE [LARGE SCALE GENOMIC DNA]</scope>
</reference>
<dbReference type="PROSITE" id="PS00636">
    <property type="entry name" value="DNAJ_1"/>
    <property type="match status" value="1"/>
</dbReference>
<dbReference type="Proteomes" id="UP000178492">
    <property type="component" value="Unassembled WGS sequence"/>
</dbReference>
<sequence length="289" mass="31802">MATKDYYEILGVSKNASSEQLKKAYRNLARKHHPDVDKSADASEKFKEINEAYQVLSDSQKKSAYDQYGHAAFAPGGGFGPSAGSGQGQGGFRTYTWSSGGGPQGANFDFDFGGFSDPFDIFEMVFGERSPFGQSTRRVPRYVLNLDFMEAVHGVEKQIDIDGKRQKVKIPAGVDSGSEIKFSNFAIICQVSAHPRLARRGWDIVSEKEISFSQAALGTVCEIETIDGDVKIRIPAGTQPGTQIRLRGKGVPHVSGHGRGDHYVIIRIKVPNKLSREQKRLLEELEELS</sequence>
<dbReference type="Gene3D" id="2.60.260.20">
    <property type="entry name" value="Urease metallochaperone UreE, N-terminal domain"/>
    <property type="match status" value="2"/>
</dbReference>
<name>A0A1F5GJW4_9BACT</name>
<dbReference type="InterPro" id="IPR018253">
    <property type="entry name" value="DnaJ_domain_CS"/>
</dbReference>
<evidence type="ECO:0000256" key="4">
    <source>
        <dbReference type="ARBA" id="ARBA00022833"/>
    </source>
</evidence>